<dbReference type="GO" id="GO:0016758">
    <property type="term" value="F:hexosyltransferase activity"/>
    <property type="evidence" value="ECO:0007669"/>
    <property type="project" value="TreeGrafter"/>
</dbReference>
<proteinExistence type="predicted"/>
<dbReference type="InterPro" id="IPR050194">
    <property type="entry name" value="Glycosyltransferase_grp1"/>
</dbReference>
<evidence type="ECO:0000313" key="3">
    <source>
        <dbReference type="Proteomes" id="UP000309668"/>
    </source>
</evidence>
<dbReference type="OrthoDB" id="9790710at2"/>
<dbReference type="Pfam" id="PF13579">
    <property type="entry name" value="Glyco_trans_4_4"/>
    <property type="match status" value="1"/>
</dbReference>
<dbReference type="Pfam" id="PF13692">
    <property type="entry name" value="Glyco_trans_1_4"/>
    <property type="match status" value="1"/>
</dbReference>
<gene>
    <name evidence="2" type="ORF">FEV51_04465</name>
</gene>
<sequence length="339" mass="36116">MDAQPVVIAVRDAAHADDAWRLEGCETLLAEPSGPGFLAYSSGLSDLLANARLDLLHLHGIWQYPSHAAARWARATGRPLVISPHGMLAPWITQHNAWKKHLGRLLWERRAWRRSAALHALTQAEAQDIAHETGGARIAIIPNVAPAPSSPPTGPRPPVALYLGRIHEKKNIAALIAGWLAAQPDLPEGAMLTIAGWGDDEGIAMLEQAMAGDHTSIEFVGAAFGSQKAALFDIARFCVLPSLSEGLPMVVLEAWAAGVPTIMSEHCHLPEGFAAGAALRCGTESDDIRAALVAGFAHDDGEWQAMSDAAQSVAQGSFGAPQVQSHWEALYAQLIGPQR</sequence>
<keyword evidence="3" id="KW-1185">Reference proteome</keyword>
<keyword evidence="2" id="KW-0808">Transferase</keyword>
<name>A0A5S3PAB7_9SPHN</name>
<dbReference type="Proteomes" id="UP000309668">
    <property type="component" value="Unassembled WGS sequence"/>
</dbReference>
<evidence type="ECO:0000259" key="1">
    <source>
        <dbReference type="Pfam" id="PF13579"/>
    </source>
</evidence>
<organism evidence="2 3">
    <name type="scientific">Qipengyuania marisflavi</name>
    <dbReference type="NCBI Taxonomy" id="2486356"/>
    <lineage>
        <taxon>Bacteria</taxon>
        <taxon>Pseudomonadati</taxon>
        <taxon>Pseudomonadota</taxon>
        <taxon>Alphaproteobacteria</taxon>
        <taxon>Sphingomonadales</taxon>
        <taxon>Erythrobacteraceae</taxon>
        <taxon>Qipengyuania</taxon>
    </lineage>
</organism>
<evidence type="ECO:0000313" key="2">
    <source>
        <dbReference type="EMBL" id="TMM50426.1"/>
    </source>
</evidence>
<dbReference type="PANTHER" id="PTHR45947">
    <property type="entry name" value="SULFOQUINOVOSYL TRANSFERASE SQD2"/>
    <property type="match status" value="1"/>
</dbReference>
<dbReference type="AlphaFoldDB" id="A0A5S3PAB7"/>
<dbReference type="Gene3D" id="3.40.50.2000">
    <property type="entry name" value="Glycogen Phosphorylase B"/>
    <property type="match status" value="2"/>
</dbReference>
<protein>
    <submittedName>
        <fullName evidence="2">Glycosyltransferase</fullName>
    </submittedName>
</protein>
<comment type="caution">
    <text evidence="2">The sequence shown here is derived from an EMBL/GenBank/DDBJ whole genome shotgun (WGS) entry which is preliminary data.</text>
</comment>
<feature type="domain" description="Glycosyltransferase subfamily 4-like N-terminal" evidence="1">
    <location>
        <begin position="18"/>
        <end position="143"/>
    </location>
</feature>
<accession>A0A5S3PAB7</accession>
<dbReference type="SUPFAM" id="SSF53756">
    <property type="entry name" value="UDP-Glycosyltransferase/glycogen phosphorylase"/>
    <property type="match status" value="1"/>
</dbReference>
<dbReference type="EMBL" id="VCAO01000001">
    <property type="protein sequence ID" value="TMM50426.1"/>
    <property type="molecule type" value="Genomic_DNA"/>
</dbReference>
<dbReference type="InterPro" id="IPR028098">
    <property type="entry name" value="Glyco_trans_4-like_N"/>
</dbReference>
<reference evidence="2 3" key="1">
    <citation type="submission" date="2019-05" db="EMBL/GenBank/DDBJ databases">
        <title>Erythrobacter marisflavi sp. nov., isolated from isolated from water of an estuary environment.</title>
        <authorList>
            <person name="Yoon J.-H."/>
        </authorList>
    </citation>
    <scope>NUCLEOTIDE SEQUENCE [LARGE SCALE GENOMIC DNA]</scope>
    <source>
        <strain evidence="2 3">KEM-5</strain>
    </source>
</reference>
<dbReference type="PANTHER" id="PTHR45947:SF3">
    <property type="entry name" value="SULFOQUINOVOSYL TRANSFERASE SQD2"/>
    <property type="match status" value="1"/>
</dbReference>